<gene>
    <name evidence="2" type="ORF">OB955_14445</name>
</gene>
<evidence type="ECO:0000313" key="2">
    <source>
        <dbReference type="EMBL" id="MCU4973932.1"/>
    </source>
</evidence>
<evidence type="ECO:0000256" key="1">
    <source>
        <dbReference type="SAM" id="Phobius"/>
    </source>
</evidence>
<name>A0ABT2QG92_9EURY</name>
<protein>
    <submittedName>
        <fullName evidence="2">Uncharacterized protein</fullName>
    </submittedName>
</protein>
<organism evidence="2 3">
    <name type="scientific">Natronoglomus mannanivorans</name>
    <dbReference type="NCBI Taxonomy" id="2979990"/>
    <lineage>
        <taxon>Archaea</taxon>
        <taxon>Methanobacteriati</taxon>
        <taxon>Methanobacteriota</taxon>
        <taxon>Stenosarchaea group</taxon>
        <taxon>Halobacteria</taxon>
        <taxon>Halobacteriales</taxon>
        <taxon>Natrialbaceae</taxon>
        <taxon>Natronoglomus</taxon>
    </lineage>
</organism>
<comment type="caution">
    <text evidence="2">The sequence shown here is derived from an EMBL/GenBank/DDBJ whole genome shotgun (WGS) entry which is preliminary data.</text>
</comment>
<feature type="transmembrane region" description="Helical" evidence="1">
    <location>
        <begin position="169"/>
        <end position="199"/>
    </location>
</feature>
<reference evidence="2 3" key="1">
    <citation type="submission" date="2022-09" db="EMBL/GenBank/DDBJ databases">
        <title>Enrichment on poylsaccharides allowed isolation of novel metabolic and taxonomic groups of Haloarchaea.</title>
        <authorList>
            <person name="Sorokin D.Y."/>
            <person name="Elcheninov A.G."/>
            <person name="Khizhniak T.V."/>
            <person name="Kolganova T.V."/>
            <person name="Kublanov I.V."/>
        </authorList>
    </citation>
    <scope>NUCLEOTIDE SEQUENCE [LARGE SCALE GENOMIC DNA]</scope>
    <source>
        <strain evidence="2 3">AArc-m2/3/4</strain>
    </source>
</reference>
<dbReference type="Proteomes" id="UP001320972">
    <property type="component" value="Unassembled WGS sequence"/>
</dbReference>
<keyword evidence="1" id="KW-0812">Transmembrane</keyword>
<feature type="transmembrane region" description="Helical" evidence="1">
    <location>
        <begin position="138"/>
        <end position="157"/>
    </location>
</feature>
<proteinExistence type="predicted"/>
<accession>A0ABT2QG92</accession>
<keyword evidence="3" id="KW-1185">Reference proteome</keyword>
<feature type="transmembrane region" description="Helical" evidence="1">
    <location>
        <begin position="46"/>
        <end position="66"/>
    </location>
</feature>
<evidence type="ECO:0000313" key="3">
    <source>
        <dbReference type="Proteomes" id="UP001320972"/>
    </source>
</evidence>
<sequence length="216" mass="22908">MTRSRLLRSRLPGAVLVGIGLGLIANPTYMSSLTIYPGTSWGFLPLFHAAFSALGLLAVWTGWFTLRHGPRVPSTRQLIAIAAITVVAVPLYGIGILVAFGSHGPILENYGIKRAFVASLAGAAFVVGCGLSSRRYRIVLLGFAVPLVPLGLVILKWRSGALLGPVVDIYFLATAAPVLEIPYLGSMLLLASGALGVWIGRPTSAKTTESKRHNFT</sequence>
<feature type="transmembrane region" description="Helical" evidence="1">
    <location>
        <begin position="78"/>
        <end position="100"/>
    </location>
</feature>
<dbReference type="EMBL" id="JAOPKB010000008">
    <property type="protein sequence ID" value="MCU4973932.1"/>
    <property type="molecule type" value="Genomic_DNA"/>
</dbReference>
<dbReference type="RefSeq" id="WP_338008215.1">
    <property type="nucleotide sequence ID" value="NZ_JAOPKB010000008.1"/>
</dbReference>
<feature type="transmembrane region" description="Helical" evidence="1">
    <location>
        <begin position="112"/>
        <end position="131"/>
    </location>
</feature>
<keyword evidence="1" id="KW-1133">Transmembrane helix</keyword>
<keyword evidence="1" id="KW-0472">Membrane</keyword>